<evidence type="ECO:0000313" key="7">
    <source>
        <dbReference type="EMBL" id="EEX03179.1"/>
    </source>
</evidence>
<dbReference type="EC" id="1.6.99.3" evidence="7"/>
<dbReference type="InterPro" id="IPR023753">
    <property type="entry name" value="FAD/NAD-binding_dom"/>
</dbReference>
<dbReference type="PANTHER" id="PTHR43706">
    <property type="entry name" value="NADH DEHYDROGENASE"/>
    <property type="match status" value="1"/>
</dbReference>
<dbReference type="PRINTS" id="PR00368">
    <property type="entry name" value="FADPNR"/>
</dbReference>
<dbReference type="GO" id="GO:0003954">
    <property type="term" value="F:NADH dehydrogenase activity"/>
    <property type="evidence" value="ECO:0007669"/>
    <property type="project" value="InterPro"/>
</dbReference>
<evidence type="ECO:0000256" key="2">
    <source>
        <dbReference type="ARBA" id="ARBA00022630"/>
    </source>
</evidence>
<dbReference type="EMBL" id="GG704575">
    <property type="protein sequence ID" value="EEX03179.1"/>
    <property type="molecule type" value="Genomic_DNA"/>
</dbReference>
<keyword evidence="5" id="KW-0520">NAD</keyword>
<dbReference type="GO" id="GO:0008137">
    <property type="term" value="F:NADH dehydrogenase (ubiquinone) activity"/>
    <property type="evidence" value="ECO:0007669"/>
    <property type="project" value="TreeGrafter"/>
</dbReference>
<dbReference type="SUPFAM" id="SSF51905">
    <property type="entry name" value="FAD/NAD(P)-binding domain"/>
    <property type="match status" value="1"/>
</dbReference>
<dbReference type="InterPro" id="IPR045024">
    <property type="entry name" value="NDH-2"/>
</dbReference>
<dbReference type="PRINTS" id="PR00411">
    <property type="entry name" value="PNDRDTASEI"/>
</dbReference>
<gene>
    <name evidence="7" type="primary">ndh</name>
    <name evidence="7" type="ORF">HMPREF0010_02221</name>
</gene>
<accession>D0CBU1</accession>
<dbReference type="Gene3D" id="3.50.50.100">
    <property type="match status" value="1"/>
</dbReference>
<evidence type="ECO:0000256" key="1">
    <source>
        <dbReference type="ARBA" id="ARBA00005272"/>
    </source>
</evidence>
<proteinExistence type="inferred from homology"/>
<dbReference type="AlphaFoldDB" id="D0CBU1"/>
<keyword evidence="2" id="KW-0285">Flavoprotein</keyword>
<feature type="domain" description="FAD/NAD(P)-binding" evidence="6">
    <location>
        <begin position="10"/>
        <end position="340"/>
    </location>
</feature>
<dbReference type="PANTHER" id="PTHR43706:SF9">
    <property type="entry name" value="TYPE II NADH:QUINONE OXIDOREDUCTASE"/>
    <property type="match status" value="1"/>
</dbReference>
<dbReference type="Pfam" id="PF07992">
    <property type="entry name" value="Pyr_redox_2"/>
    <property type="match status" value="1"/>
</dbReference>
<keyword evidence="4 7" id="KW-0560">Oxidoreductase</keyword>
<comment type="similarity">
    <text evidence="1">Belongs to the NADH dehydrogenase family.</text>
</comment>
<sequence>MIKMTQNLHHIVIVGGGAGGLELATQLGETFGKNGKAKITLVDQNLTHIWKPLLHEIAAGSLNPHEEQTNYFAHAEKHHYEFVLGTFIAVNKDKKIIDLIPPQVSKEQNTHIQQLSYDTLVLALGSVSNDFNTPGVRENCHFLDSRKQADIFQQDLLHLYIEAQNQPDQRTLNIGIIGAGATGVELAAELIETTKNFYRYGLKKIHPNQVKITLIEASERILPALSEKTAEHSAKQLQKMGVEILTKHRVEKIDEHCIYFSNGNQLNSDITVWAAGVKAPKVLESLSDFERDNINRLMVYATLQTYSDPNVFAFGDCAHCQLDARHPPLGPRAQVASQQASFLVDAMAARLNGRSQPMFTFNDKGSLVSLSRNKAVGELLGDVSVQGYIAKTMYVSLYRLHQATIHGYTQAGLLTMKDLLTRRVRPKIKLY</sequence>
<dbReference type="InterPro" id="IPR036188">
    <property type="entry name" value="FAD/NAD-bd_sf"/>
</dbReference>
<dbReference type="Proteomes" id="UP000005740">
    <property type="component" value="Unassembled WGS sequence"/>
</dbReference>
<name>D0CBU1_ACIB2</name>
<evidence type="ECO:0000256" key="5">
    <source>
        <dbReference type="ARBA" id="ARBA00023027"/>
    </source>
</evidence>
<evidence type="ECO:0000256" key="4">
    <source>
        <dbReference type="ARBA" id="ARBA00023002"/>
    </source>
</evidence>
<evidence type="ECO:0000259" key="6">
    <source>
        <dbReference type="Pfam" id="PF07992"/>
    </source>
</evidence>
<organism evidence="7 8">
    <name type="scientific">Acinetobacter baumannii (strain ATCC 19606 / DSM 30007 / JCM 6841 / CCUG 19606 / CIP 70.34 / NBRC 109757 / NCIMB 12457 / NCTC 12156 / 81)</name>
    <dbReference type="NCBI Taxonomy" id="575584"/>
    <lineage>
        <taxon>Bacteria</taxon>
        <taxon>Pseudomonadati</taxon>
        <taxon>Pseudomonadota</taxon>
        <taxon>Gammaproteobacteria</taxon>
        <taxon>Moraxellales</taxon>
        <taxon>Moraxellaceae</taxon>
        <taxon>Acinetobacter</taxon>
        <taxon>Acinetobacter calcoaceticus/baumannii complex</taxon>
    </lineage>
</organism>
<evidence type="ECO:0000313" key="8">
    <source>
        <dbReference type="Proteomes" id="UP000005740"/>
    </source>
</evidence>
<protein>
    <submittedName>
        <fullName evidence="7">NADH dehydrogenase</fullName>
        <ecNumber evidence="7">1.6.99.3</ecNumber>
    </submittedName>
</protein>
<keyword evidence="3" id="KW-0274">FAD</keyword>
<evidence type="ECO:0000256" key="3">
    <source>
        <dbReference type="ARBA" id="ARBA00022827"/>
    </source>
</evidence>
<reference evidence="8" key="1">
    <citation type="journal article" date="2012" name="PLoS ONE">
        <title>The success of Acinetobacter species; genetic, metabolic and virulence attributes.</title>
        <authorList>
            <person name="Peleg A.Y."/>
            <person name="de Breij A."/>
            <person name="Adams M.D."/>
            <person name="Cerqueira G.M."/>
            <person name="Mocali S."/>
            <person name="Galardini M."/>
            <person name="Nibbering P.H."/>
            <person name="Earl A.M."/>
            <person name="Ward D.V."/>
            <person name="Paterson D.L."/>
            <person name="Seifert H."/>
            <person name="Dijkshoorn L."/>
        </authorList>
    </citation>
    <scope>NUCLEOTIDE SEQUENCE [LARGE SCALE GENOMIC DNA]</scope>
    <source>
        <strain evidence="8">ATCC 19606 / DSM 30007 / JCM 6841 / CCUG 19606 / CIP 70.34 / NBRC 109757 / NCIMB 12457 / NCTC 12156 / 81</strain>
    </source>
</reference>